<evidence type="ECO:0000313" key="1">
    <source>
        <dbReference type="EMBL" id="GCE05646.1"/>
    </source>
</evidence>
<name>A0A401ZFN1_9CHLR</name>
<gene>
    <name evidence="1" type="ORF">KDAU_29750</name>
</gene>
<organism evidence="1 2">
    <name type="scientific">Dictyobacter aurantiacus</name>
    <dbReference type="NCBI Taxonomy" id="1936993"/>
    <lineage>
        <taxon>Bacteria</taxon>
        <taxon>Bacillati</taxon>
        <taxon>Chloroflexota</taxon>
        <taxon>Ktedonobacteria</taxon>
        <taxon>Ktedonobacterales</taxon>
        <taxon>Dictyobacteraceae</taxon>
        <taxon>Dictyobacter</taxon>
    </lineage>
</organism>
<keyword evidence="2" id="KW-1185">Reference proteome</keyword>
<accession>A0A401ZFN1</accession>
<dbReference type="AlphaFoldDB" id="A0A401ZFN1"/>
<reference evidence="2" key="1">
    <citation type="submission" date="2018-12" db="EMBL/GenBank/DDBJ databases">
        <title>Tengunoibacter tsumagoiensis gen. nov., sp. nov., Dictyobacter kobayashii sp. nov., D. alpinus sp. nov., and D. joshuensis sp. nov. and description of Dictyobacteraceae fam. nov. within the order Ktedonobacterales isolated from Tengu-no-mugimeshi.</title>
        <authorList>
            <person name="Wang C.M."/>
            <person name="Zheng Y."/>
            <person name="Sakai Y."/>
            <person name="Toyoda A."/>
            <person name="Minakuchi Y."/>
            <person name="Abe K."/>
            <person name="Yokota A."/>
            <person name="Yabe S."/>
        </authorList>
    </citation>
    <scope>NUCLEOTIDE SEQUENCE [LARGE SCALE GENOMIC DNA]</scope>
    <source>
        <strain evidence="2">S-27</strain>
    </source>
</reference>
<sequence>MAVGQQGQESGDTYGLELVLERLQRCLQGRLPRTEIELLLVCLRQVFENTDILYGLLLADLYYDVNQLANALSGCATDGDDSVYVGLKIVLQDIEALLERLAELAQLLLGSLQRVFCALDRSCSLYGANRVKRRLRQEGEDEEKTDILAALELAYIPDSTYYQWMQALRLLTTRFQYWQQCKQACGSFSIVFASKPLLHPLLTSIDITLNQLRETIQTLFGTVLPEFHTVPRGDDASLALHLLNLMQYVDLLLHQLNRLREAMQLMADQYTRLHNDLNRGNTVLTKP</sequence>
<comment type="caution">
    <text evidence="1">The sequence shown here is derived from an EMBL/GenBank/DDBJ whole genome shotgun (WGS) entry which is preliminary data.</text>
</comment>
<dbReference type="EMBL" id="BIFQ01000001">
    <property type="protein sequence ID" value="GCE05646.1"/>
    <property type="molecule type" value="Genomic_DNA"/>
</dbReference>
<protein>
    <submittedName>
        <fullName evidence="1">Uncharacterized protein</fullName>
    </submittedName>
</protein>
<dbReference type="Proteomes" id="UP000287224">
    <property type="component" value="Unassembled WGS sequence"/>
</dbReference>
<evidence type="ECO:0000313" key="2">
    <source>
        <dbReference type="Proteomes" id="UP000287224"/>
    </source>
</evidence>
<proteinExistence type="predicted"/>